<evidence type="ECO:0000256" key="1">
    <source>
        <dbReference type="SAM" id="SignalP"/>
    </source>
</evidence>
<keyword evidence="1" id="KW-0732">Signal</keyword>
<protein>
    <submittedName>
        <fullName evidence="3">PQQ-dependent sugar dehydrogenase</fullName>
    </submittedName>
</protein>
<comment type="caution">
    <text evidence="3">The sequence shown here is derived from an EMBL/GenBank/DDBJ whole genome shotgun (WGS) entry which is preliminary data.</text>
</comment>
<dbReference type="Gene3D" id="2.120.10.30">
    <property type="entry name" value="TolB, C-terminal domain"/>
    <property type="match status" value="1"/>
</dbReference>
<feature type="chain" id="PRO_5045252455" evidence="1">
    <location>
        <begin position="24"/>
        <end position="451"/>
    </location>
</feature>
<sequence>MRTPTLPALLIHVPLILALAACAQTENVRTGKAAFAGWQADAPGVRRHIKPSDLPAPPAVTAADAEKSIANPAKIVSQPQGAVPKVPEGFAVQVFATGFKKPRTLRTAPNGDIFLSESDAGRVIVFRPDASGASTKTKVFAENLDRPYGIAFVPAVNPQYVYVAAANQVVRYPYRSGDLKAAGPAEVIINNIPTKRHWTRDLAVSRDGQRLFVSIGSASNLGVAGMPDMTPEQIREHERIHGRGAAWGEEANRAMVRVFDPTGKNVRTYATGLRNCSGMAMQPGTDNLWCVVNERDHLGPNLVPDQMVRVQEGAFYGWPWYYVGSNEDPALKGKRPDLKGNVRVPEVLIQSHSSALSVAFYDHDAFPAEYRGDAFVALHGSHSTPDKTGYKVIRVRMKDGKPTGEYEDFMTGFVLDKDRVWGRPAGVTVTRDGALLVSDDANGTIFRVVRR</sequence>
<dbReference type="RefSeq" id="WP_338438003.1">
    <property type="nucleotide sequence ID" value="NZ_JAUYVH010000015.1"/>
</dbReference>
<dbReference type="PANTHER" id="PTHR19328">
    <property type="entry name" value="HEDGEHOG-INTERACTING PROTEIN"/>
    <property type="match status" value="1"/>
</dbReference>
<evidence type="ECO:0000313" key="3">
    <source>
        <dbReference type="EMBL" id="MDQ9172009.1"/>
    </source>
</evidence>
<dbReference type="InterPro" id="IPR011041">
    <property type="entry name" value="Quinoprot_gluc/sorb_DH_b-prop"/>
</dbReference>
<proteinExistence type="predicted"/>
<evidence type="ECO:0000259" key="2">
    <source>
        <dbReference type="Pfam" id="PF22807"/>
    </source>
</evidence>
<dbReference type="Proteomes" id="UP001225596">
    <property type="component" value="Unassembled WGS sequence"/>
</dbReference>
<dbReference type="SUPFAM" id="SSF50952">
    <property type="entry name" value="Soluble quinoprotein glucose dehydrogenase"/>
    <property type="match status" value="1"/>
</dbReference>
<dbReference type="EMBL" id="JAUYVH010000015">
    <property type="protein sequence ID" value="MDQ9172009.1"/>
    <property type="molecule type" value="Genomic_DNA"/>
</dbReference>
<accession>A0ABU1BV96</accession>
<feature type="signal peptide" evidence="1">
    <location>
        <begin position="1"/>
        <end position="23"/>
    </location>
</feature>
<dbReference type="InterPro" id="IPR011042">
    <property type="entry name" value="6-blade_b-propeller_TolB-like"/>
</dbReference>
<evidence type="ECO:0000313" key="4">
    <source>
        <dbReference type="Proteomes" id="UP001225596"/>
    </source>
</evidence>
<keyword evidence="4" id="KW-1185">Reference proteome</keyword>
<organism evidence="3 4">
    <name type="scientific">Keguizhuia sedimenti</name>
    <dbReference type="NCBI Taxonomy" id="3064264"/>
    <lineage>
        <taxon>Bacteria</taxon>
        <taxon>Pseudomonadati</taxon>
        <taxon>Pseudomonadota</taxon>
        <taxon>Betaproteobacteria</taxon>
        <taxon>Burkholderiales</taxon>
        <taxon>Oxalobacteraceae</taxon>
        <taxon>Keguizhuia</taxon>
    </lineage>
</organism>
<dbReference type="InterPro" id="IPR054539">
    <property type="entry name" value="Beta-prop_PDH"/>
</dbReference>
<dbReference type="PROSITE" id="PS51257">
    <property type="entry name" value="PROKAR_LIPOPROTEIN"/>
    <property type="match status" value="1"/>
</dbReference>
<name>A0ABU1BV96_9BURK</name>
<dbReference type="Pfam" id="PF22807">
    <property type="entry name" value="TrAA12"/>
    <property type="match status" value="2"/>
</dbReference>
<feature type="domain" description="Pyrroloquinoline quinone-dependent pyranose dehydrogenase beta-propeller" evidence="2">
    <location>
        <begin position="341"/>
        <end position="448"/>
    </location>
</feature>
<reference evidence="3 4" key="1">
    <citation type="submission" date="2023-08" db="EMBL/GenBank/DDBJ databases">
        <title>Oxalobacteraceae gen .nov., isolated from river sludge outside the plant.</title>
        <authorList>
            <person name="Zhao S.Y."/>
        </authorList>
    </citation>
    <scope>NUCLEOTIDE SEQUENCE [LARGE SCALE GENOMIC DNA]</scope>
    <source>
        <strain evidence="3 4">R-40</strain>
    </source>
</reference>
<feature type="domain" description="Pyrroloquinoline quinone-dependent pyranose dehydrogenase beta-propeller" evidence="2">
    <location>
        <begin position="84"/>
        <end position="298"/>
    </location>
</feature>
<gene>
    <name evidence="3" type="ORF">Q8A64_16460</name>
</gene>
<dbReference type="PANTHER" id="PTHR19328:SF53">
    <property type="entry name" value="MEMBRANE PROTEIN"/>
    <property type="match status" value="1"/>
</dbReference>